<dbReference type="EMBL" id="SGPL01000174">
    <property type="protein sequence ID" value="THH16111.1"/>
    <property type="molecule type" value="Genomic_DNA"/>
</dbReference>
<gene>
    <name evidence="2" type="ORF">EW146_g4485</name>
</gene>
<accession>A0A4S4LWM7</accession>
<sequence length="348" mass="37865">MSPSTTHILITGVTGYIGGSVLQRLLSHPKSDTFQITAFLRNEEKAKKLHSVGVKTVIGSLDDLDQLTDLAAAANVVIHTADADHLPAAKAILSGIKQRHEKTGEVPILIHTSGTGVLTDDAVGDKITDKIYHDSRPEEIESLPDTQIHRNVDLEIVKADIEGYARTFIVLPSTIYGIAEGSLVDLGIQNPYSIQIPYMIKASLDRKRAGVVGEGKNFWPNVHIAEVADLFIVILSAALADPQTPHGREGFYFGENGEHVLYDISKEIGKAMVELGLAKSSEPTPFSPEENQKYFGGTYLGTNSRARAERGRALGWKPVKTTKDMLASIKPEVEIIVKLSKSYPQPPV</sequence>
<keyword evidence="3" id="KW-1185">Reference proteome</keyword>
<dbReference type="InterPro" id="IPR051783">
    <property type="entry name" value="NAD(P)-dependent_oxidoreduct"/>
</dbReference>
<dbReference type="PANTHER" id="PTHR48079:SF6">
    <property type="entry name" value="NAD(P)-BINDING DOMAIN-CONTAINING PROTEIN-RELATED"/>
    <property type="match status" value="1"/>
</dbReference>
<reference evidence="2 3" key="1">
    <citation type="submission" date="2019-02" db="EMBL/GenBank/DDBJ databases">
        <title>Genome sequencing of the rare red list fungi Bondarzewia mesenterica.</title>
        <authorList>
            <person name="Buettner E."/>
            <person name="Kellner H."/>
        </authorList>
    </citation>
    <scope>NUCLEOTIDE SEQUENCE [LARGE SCALE GENOMIC DNA]</scope>
    <source>
        <strain evidence="2 3">DSM 108281</strain>
    </source>
</reference>
<dbReference type="OrthoDB" id="10262413at2759"/>
<evidence type="ECO:0000313" key="3">
    <source>
        <dbReference type="Proteomes" id="UP000310158"/>
    </source>
</evidence>
<dbReference type="Pfam" id="PF13460">
    <property type="entry name" value="NAD_binding_10"/>
    <property type="match status" value="1"/>
</dbReference>
<dbReference type="GO" id="GO:0005737">
    <property type="term" value="C:cytoplasm"/>
    <property type="evidence" value="ECO:0007669"/>
    <property type="project" value="TreeGrafter"/>
</dbReference>
<dbReference type="InterPro" id="IPR036291">
    <property type="entry name" value="NAD(P)-bd_dom_sf"/>
</dbReference>
<protein>
    <recommendedName>
        <fullName evidence="1">NAD(P)-binding domain-containing protein</fullName>
    </recommendedName>
</protein>
<dbReference type="PANTHER" id="PTHR48079">
    <property type="entry name" value="PROTEIN YEEZ"/>
    <property type="match status" value="1"/>
</dbReference>
<evidence type="ECO:0000313" key="2">
    <source>
        <dbReference type="EMBL" id="THH16111.1"/>
    </source>
</evidence>
<organism evidence="2 3">
    <name type="scientific">Bondarzewia mesenterica</name>
    <dbReference type="NCBI Taxonomy" id="1095465"/>
    <lineage>
        <taxon>Eukaryota</taxon>
        <taxon>Fungi</taxon>
        <taxon>Dikarya</taxon>
        <taxon>Basidiomycota</taxon>
        <taxon>Agaricomycotina</taxon>
        <taxon>Agaricomycetes</taxon>
        <taxon>Russulales</taxon>
        <taxon>Bondarzewiaceae</taxon>
        <taxon>Bondarzewia</taxon>
    </lineage>
</organism>
<proteinExistence type="predicted"/>
<dbReference type="InterPro" id="IPR016040">
    <property type="entry name" value="NAD(P)-bd_dom"/>
</dbReference>
<name>A0A4S4LWM7_9AGAM</name>
<evidence type="ECO:0000259" key="1">
    <source>
        <dbReference type="Pfam" id="PF13460"/>
    </source>
</evidence>
<dbReference type="Proteomes" id="UP000310158">
    <property type="component" value="Unassembled WGS sequence"/>
</dbReference>
<dbReference type="SUPFAM" id="SSF51735">
    <property type="entry name" value="NAD(P)-binding Rossmann-fold domains"/>
    <property type="match status" value="1"/>
</dbReference>
<dbReference type="GO" id="GO:0004029">
    <property type="term" value="F:aldehyde dehydrogenase (NAD+) activity"/>
    <property type="evidence" value="ECO:0007669"/>
    <property type="project" value="TreeGrafter"/>
</dbReference>
<comment type="caution">
    <text evidence="2">The sequence shown here is derived from an EMBL/GenBank/DDBJ whole genome shotgun (WGS) entry which is preliminary data.</text>
</comment>
<feature type="domain" description="NAD(P)-binding" evidence="1">
    <location>
        <begin position="12"/>
        <end position="100"/>
    </location>
</feature>
<dbReference type="Gene3D" id="3.40.50.720">
    <property type="entry name" value="NAD(P)-binding Rossmann-like Domain"/>
    <property type="match status" value="1"/>
</dbReference>
<dbReference type="AlphaFoldDB" id="A0A4S4LWM7"/>